<sequence length="401" mass="47450">MPANKFMFATGIENSYPTILLPNGQEKRVDELEKAKHYENWRRDFELVQEMGIEFLRYGPPYYKTHLGPDQYDWEFTDLTFGALREMNITPIVDLCHFGVPDWIGNFQNPDFPRLFADYCRAFAQRFPYIQFYTPINEIYIAAFFSAQMGWWNERKSSDRDFVTTLKNLCKANVMGMQAILEVQPEATFIQSESSEYYHPECPEMFGKAQFLNEKRFLSLDLTYGYPVSVTMYEYLLDNGMTRDEYHWFGSSDIKARCIMGNDYYETNEHLVKLDGSIVPSGDIFGYYVVTKQYFDRYHLPVMHTETNIREPLAVNWLWRQWANAHRLKQDGVPLVGFTWYSLIDQVDWDTALREDNNRVNPLGLYDMERNIRPVGKAYKKLISQWKDVLEKESYGIHLNY</sequence>
<dbReference type="Pfam" id="PF00232">
    <property type="entry name" value="Glyco_hydro_1"/>
    <property type="match status" value="1"/>
</dbReference>
<dbReference type="PANTHER" id="PTHR12631:SF10">
    <property type="entry name" value="BETA-XYLOSIDASE-LIKE PROTEIN-RELATED"/>
    <property type="match status" value="1"/>
</dbReference>
<name>A0ABS8ANE9_9BACT</name>
<dbReference type="PANTHER" id="PTHR12631">
    <property type="entry name" value="ALPHA-L-IDURONIDASE"/>
    <property type="match status" value="1"/>
</dbReference>
<dbReference type="InterPro" id="IPR051923">
    <property type="entry name" value="Glycosyl_Hydrolase_39"/>
</dbReference>
<dbReference type="Proteomes" id="UP001165296">
    <property type="component" value="Unassembled WGS sequence"/>
</dbReference>
<dbReference type="InterPro" id="IPR001360">
    <property type="entry name" value="Glyco_hydro_1"/>
</dbReference>
<evidence type="ECO:0000313" key="1">
    <source>
        <dbReference type="EMBL" id="MCB2406959.1"/>
    </source>
</evidence>
<comment type="caution">
    <text evidence="1">The sequence shown here is derived from an EMBL/GenBank/DDBJ whole genome shotgun (WGS) entry which is preliminary data.</text>
</comment>
<keyword evidence="2" id="KW-1185">Reference proteome</keyword>
<dbReference type="Gene3D" id="3.20.20.80">
    <property type="entry name" value="Glycosidases"/>
    <property type="match status" value="1"/>
</dbReference>
<organism evidence="1 2">
    <name type="scientific">Hymenobacter lucidus</name>
    <dbReference type="NCBI Taxonomy" id="2880930"/>
    <lineage>
        <taxon>Bacteria</taxon>
        <taxon>Pseudomonadati</taxon>
        <taxon>Bacteroidota</taxon>
        <taxon>Cytophagia</taxon>
        <taxon>Cytophagales</taxon>
        <taxon>Hymenobacteraceae</taxon>
        <taxon>Hymenobacter</taxon>
    </lineage>
</organism>
<proteinExistence type="predicted"/>
<gene>
    <name evidence="1" type="ORF">LGH74_03135</name>
</gene>
<accession>A0ABS8ANE9</accession>
<protein>
    <submittedName>
        <fullName evidence="1">Family 1 glycosylhydrolase</fullName>
    </submittedName>
</protein>
<reference evidence="1" key="1">
    <citation type="submission" date="2021-10" db="EMBL/GenBank/DDBJ databases">
        <authorList>
            <person name="Dean J.D."/>
            <person name="Kim M.K."/>
            <person name="Newey C.N."/>
            <person name="Stoker T.S."/>
            <person name="Thompson D.W."/>
            <person name="Grose J.H."/>
        </authorList>
    </citation>
    <scope>NUCLEOTIDE SEQUENCE</scope>
    <source>
        <strain evidence="1">BT178</strain>
    </source>
</reference>
<dbReference type="InterPro" id="IPR017853">
    <property type="entry name" value="GH"/>
</dbReference>
<dbReference type="SUPFAM" id="SSF51445">
    <property type="entry name" value="(Trans)glycosidases"/>
    <property type="match status" value="1"/>
</dbReference>
<dbReference type="EMBL" id="JAJADR010000001">
    <property type="protein sequence ID" value="MCB2406959.1"/>
    <property type="molecule type" value="Genomic_DNA"/>
</dbReference>
<dbReference type="RefSeq" id="WP_226171788.1">
    <property type="nucleotide sequence ID" value="NZ_JAJADR010000001.1"/>
</dbReference>
<evidence type="ECO:0000313" key="2">
    <source>
        <dbReference type="Proteomes" id="UP001165296"/>
    </source>
</evidence>